<dbReference type="Proteomes" id="UP001140076">
    <property type="component" value="Unassembled WGS sequence"/>
</dbReference>
<proteinExistence type="predicted"/>
<gene>
    <name evidence="1" type="ORF">LG943_10940</name>
</gene>
<organism evidence="1 2">
    <name type="scientific">Streptomonospora mangrovi</name>
    <dbReference type="NCBI Taxonomy" id="2883123"/>
    <lineage>
        <taxon>Bacteria</taxon>
        <taxon>Bacillati</taxon>
        <taxon>Actinomycetota</taxon>
        <taxon>Actinomycetes</taxon>
        <taxon>Streptosporangiales</taxon>
        <taxon>Nocardiopsidaceae</taxon>
        <taxon>Streptomonospora</taxon>
    </lineage>
</organism>
<name>A0A9X3NKU7_9ACTN</name>
<accession>A0A9X3NKU7</accession>
<dbReference type="EMBL" id="JAJAQC010000015">
    <property type="protein sequence ID" value="MDA0564835.1"/>
    <property type="molecule type" value="Genomic_DNA"/>
</dbReference>
<reference evidence="1" key="1">
    <citation type="submission" date="2021-10" db="EMBL/GenBank/DDBJ databases">
        <title>Streptomonospora sp. nov., isolated from mangrove soil.</title>
        <authorList>
            <person name="Chen X."/>
            <person name="Ge X."/>
            <person name="Liu W."/>
        </authorList>
    </citation>
    <scope>NUCLEOTIDE SEQUENCE</scope>
    <source>
        <strain evidence="1">S1-112</strain>
    </source>
</reference>
<comment type="caution">
    <text evidence="1">The sequence shown here is derived from an EMBL/GenBank/DDBJ whole genome shotgun (WGS) entry which is preliminary data.</text>
</comment>
<dbReference type="AlphaFoldDB" id="A0A9X3NKU7"/>
<evidence type="ECO:0000313" key="2">
    <source>
        <dbReference type="Proteomes" id="UP001140076"/>
    </source>
</evidence>
<sequence length="433" mass="49128">MNRDYKWEYLLGELEFNSTQEMDEWVELVKRCIGVRGKSLGTGVFRDQSTHPFTEIRVIDAGEAWNAVAICARLRDSPHKMVIGVAGRNYDEIDSEEKISFWVEVFNDAYHSLRSDKQRFRWAAVIGPKPNTISATGIKLSAPAVIGGCEVASYERPLVEVVPPQVPSLYSMGFFRSVPISVVGYSEGRSWENSIPESSDDLQRVCALLSVAWDIPIIVRATPQPIVNGVIELPRYPPWSKNPYEELTEGETFDDSHEKLVTVPEWLEGAYHRLRRKEKWRRVGRALDAFSEGLRLEYSHPSLALVSFVAAIEAISLIVFKDGTCPECCQYCKNHSHIAKMYRATLGLVVDGEDLKLLSQSYGKRSKTVHTGRMHGIEGRSNPYYVSLFTENEAMTFQWQEVYKLRNAARELLLKSLKEELPSKSPLDFSVNL</sequence>
<dbReference type="RefSeq" id="WP_270072107.1">
    <property type="nucleotide sequence ID" value="NZ_JAJAQC010000015.1"/>
</dbReference>
<protein>
    <submittedName>
        <fullName evidence="1">Uncharacterized protein</fullName>
    </submittedName>
</protein>
<evidence type="ECO:0000313" key="1">
    <source>
        <dbReference type="EMBL" id="MDA0564835.1"/>
    </source>
</evidence>
<keyword evidence="2" id="KW-1185">Reference proteome</keyword>